<accession>A0A2M7B5R0</accession>
<keyword evidence="17" id="KW-0812">Transmembrane</keyword>
<dbReference type="InterPro" id="IPR050396">
    <property type="entry name" value="Glycosyltr_51/Transpeptidase"/>
</dbReference>
<dbReference type="PANTHER" id="PTHR32282">
    <property type="entry name" value="BINDING PROTEIN TRANSPEPTIDASE, PUTATIVE-RELATED"/>
    <property type="match status" value="1"/>
</dbReference>
<evidence type="ECO:0000256" key="6">
    <source>
        <dbReference type="ARBA" id="ARBA00022670"/>
    </source>
</evidence>
<evidence type="ECO:0000256" key="14">
    <source>
        <dbReference type="ARBA" id="ARBA00023316"/>
    </source>
</evidence>
<dbReference type="GO" id="GO:0009002">
    <property type="term" value="F:serine-type D-Ala-D-Ala carboxypeptidase activity"/>
    <property type="evidence" value="ECO:0007669"/>
    <property type="project" value="UniProtKB-EC"/>
</dbReference>
<evidence type="ECO:0000256" key="12">
    <source>
        <dbReference type="ARBA" id="ARBA00023136"/>
    </source>
</evidence>
<dbReference type="GO" id="GO:0008658">
    <property type="term" value="F:penicillin binding"/>
    <property type="evidence" value="ECO:0007669"/>
    <property type="project" value="InterPro"/>
</dbReference>
<evidence type="ECO:0000256" key="16">
    <source>
        <dbReference type="ARBA" id="ARBA00049902"/>
    </source>
</evidence>
<evidence type="ECO:0000256" key="3">
    <source>
        <dbReference type="ARBA" id="ARBA00007739"/>
    </source>
</evidence>
<keyword evidence="10" id="KW-0133">Cell shape</keyword>
<dbReference type="GO" id="GO:0005886">
    <property type="term" value="C:plasma membrane"/>
    <property type="evidence" value="ECO:0007669"/>
    <property type="project" value="UniProtKB-SubCell"/>
</dbReference>
<evidence type="ECO:0000313" key="21">
    <source>
        <dbReference type="Proteomes" id="UP000228949"/>
    </source>
</evidence>
<dbReference type="GO" id="GO:0006508">
    <property type="term" value="P:proteolysis"/>
    <property type="evidence" value="ECO:0007669"/>
    <property type="project" value="UniProtKB-KW"/>
</dbReference>
<dbReference type="GO" id="GO:0009252">
    <property type="term" value="P:peptidoglycan biosynthetic process"/>
    <property type="evidence" value="ECO:0007669"/>
    <property type="project" value="UniProtKB-KW"/>
</dbReference>
<evidence type="ECO:0000256" key="10">
    <source>
        <dbReference type="ARBA" id="ARBA00022960"/>
    </source>
</evidence>
<keyword evidence="13" id="KW-0511">Multifunctional enzyme</keyword>
<dbReference type="SUPFAM" id="SSF56601">
    <property type="entry name" value="beta-lactamase/transpeptidase-like"/>
    <property type="match status" value="1"/>
</dbReference>
<feature type="domain" description="Penicillin-binding protein transpeptidase" evidence="18">
    <location>
        <begin position="329"/>
        <end position="627"/>
    </location>
</feature>
<comment type="subcellular location">
    <subcellularLocation>
        <location evidence="1">Cell membrane</location>
    </subcellularLocation>
</comment>
<dbReference type="GO" id="GO:0030288">
    <property type="term" value="C:outer membrane-bounded periplasmic space"/>
    <property type="evidence" value="ECO:0007669"/>
    <property type="project" value="TreeGrafter"/>
</dbReference>
<evidence type="ECO:0000313" key="20">
    <source>
        <dbReference type="EMBL" id="PIU98468.1"/>
    </source>
</evidence>
<dbReference type="Pfam" id="PF00912">
    <property type="entry name" value="Transgly"/>
    <property type="match status" value="1"/>
</dbReference>
<sequence length="701" mass="79237">MIKKKKKRFLLKITGFFLLILLGLAVFSLMIIAKMAKELPDPKQFTERQINQSTKIYDRTGKVMLYEIYGEEKRTIVPFEEIPDYVKQATITIEDQKFYSHEALDWRAIIRALVVNIISGRIVQGGSTITQQLVKNAFLVPERTVSRKIKELILSYWVEKYYSKDEILSLYFNQISYGANAYGIEAASKTYFNKSTRDLNLAESAALAALPKAPSYYSPFGFHKEELEARKNYILEQMLKLGFIDEEESGRAKNTKLDFNKEKVGSIKAPHFIIMVKEYLAGKYGEDILEKGGLKVITTLDWPLQKIAEEIIEEGVKRNAELYDGKNAAMVAQDAKTGQVLALVGSKNYFAEPEPTGCKQGKTCQFEGNFNVAVQGLRQPGSAFKPFAYVTAFQKGYSPETAVFDLPTEFSTYYNICPLININYNNNNSLCFHPKNFNPQFRGPINLRNALAQSINIPSVKVLYLAGIKDSIKTAADFGITTLNDPGRYGLSLVLGGGEIKLIDLVGAYSVFSQEGVRHRQSFILEVKDSKEKVLEKYLDQAVQVINSQYPRLINNILSDIEARSPLFQNSLSLTTFPDRETALKTGTTNDYRDAWAIGYSPSLVVGVWAGNNNNQPMQKYAGSILAAIPIWHAFMAKSLEGQPVEFFNKPESIQQDQPMLNGEYIINNEAHSILYYLNKNDSQFLNWEEPVKIWWQNLPG</sequence>
<keyword evidence="14" id="KW-0961">Cell wall biogenesis/degradation</keyword>
<dbReference type="Proteomes" id="UP000228949">
    <property type="component" value="Unassembled WGS sequence"/>
</dbReference>
<feature type="transmembrane region" description="Helical" evidence="17">
    <location>
        <begin position="9"/>
        <end position="33"/>
    </location>
</feature>
<dbReference type="InterPro" id="IPR001460">
    <property type="entry name" value="PCN-bd_Tpept"/>
</dbReference>
<evidence type="ECO:0000256" key="2">
    <source>
        <dbReference type="ARBA" id="ARBA00007090"/>
    </source>
</evidence>
<evidence type="ECO:0000256" key="13">
    <source>
        <dbReference type="ARBA" id="ARBA00023268"/>
    </source>
</evidence>
<keyword evidence="12 17" id="KW-0472">Membrane</keyword>
<evidence type="ECO:0000259" key="18">
    <source>
        <dbReference type="Pfam" id="PF00905"/>
    </source>
</evidence>
<keyword evidence="5" id="KW-0121">Carboxypeptidase</keyword>
<proteinExistence type="inferred from homology"/>
<evidence type="ECO:0000256" key="17">
    <source>
        <dbReference type="SAM" id="Phobius"/>
    </source>
</evidence>
<dbReference type="PANTHER" id="PTHR32282:SF11">
    <property type="entry name" value="PENICILLIN-BINDING PROTEIN 1B"/>
    <property type="match status" value="1"/>
</dbReference>
<comment type="similarity">
    <text evidence="2">In the C-terminal section; belongs to the transpeptidase family.</text>
</comment>
<dbReference type="InterPro" id="IPR036950">
    <property type="entry name" value="PBP_transglycosylase"/>
</dbReference>
<reference evidence="21" key="1">
    <citation type="submission" date="2017-09" db="EMBL/GenBank/DDBJ databases">
        <title>Depth-based differentiation of microbial function through sediment-hosted aquifers and enrichment of novel symbionts in the deep terrestrial subsurface.</title>
        <authorList>
            <person name="Probst A.J."/>
            <person name="Ladd B."/>
            <person name="Jarett J.K."/>
            <person name="Geller-Mcgrath D.E."/>
            <person name="Sieber C.M.K."/>
            <person name="Emerson J.B."/>
            <person name="Anantharaman K."/>
            <person name="Thomas B.C."/>
            <person name="Malmstrom R."/>
            <person name="Stieglmeier M."/>
            <person name="Klingl A."/>
            <person name="Woyke T."/>
            <person name="Ryan C.M."/>
            <person name="Banfield J.F."/>
        </authorList>
    </citation>
    <scope>NUCLEOTIDE SEQUENCE [LARGE SCALE GENOMIC DNA]</scope>
</reference>
<gene>
    <name evidence="20" type="ORF">COS61_01300</name>
</gene>
<comment type="catalytic activity">
    <reaction evidence="15">
        <text>Preferential cleavage: (Ac)2-L-Lys-D-Ala-|-D-Ala. Also transpeptidation of peptidyl-alanyl moieties that are N-acyl substituents of D-alanine.</text>
        <dbReference type="EC" id="3.4.16.4"/>
    </reaction>
</comment>
<dbReference type="Gene3D" id="3.40.710.10">
    <property type="entry name" value="DD-peptidase/beta-lactamase superfamily"/>
    <property type="match status" value="1"/>
</dbReference>
<keyword evidence="11" id="KW-0573">Peptidoglycan synthesis</keyword>
<feature type="domain" description="Glycosyl transferase family 51" evidence="19">
    <location>
        <begin position="65"/>
        <end position="238"/>
    </location>
</feature>
<evidence type="ECO:0000256" key="4">
    <source>
        <dbReference type="ARBA" id="ARBA00022475"/>
    </source>
</evidence>
<evidence type="ECO:0000256" key="15">
    <source>
        <dbReference type="ARBA" id="ARBA00034000"/>
    </source>
</evidence>
<keyword evidence="8" id="KW-0808">Transferase</keyword>
<dbReference type="SUPFAM" id="SSF53955">
    <property type="entry name" value="Lysozyme-like"/>
    <property type="match status" value="1"/>
</dbReference>
<dbReference type="Pfam" id="PF00905">
    <property type="entry name" value="Transpeptidase"/>
    <property type="match status" value="1"/>
</dbReference>
<evidence type="ECO:0000256" key="8">
    <source>
        <dbReference type="ARBA" id="ARBA00022679"/>
    </source>
</evidence>
<protein>
    <submittedName>
        <fullName evidence="20">Uncharacterized protein</fullName>
    </submittedName>
</protein>
<dbReference type="Gene3D" id="1.10.3810.10">
    <property type="entry name" value="Biosynthetic peptidoglycan transglycosylase-like"/>
    <property type="match status" value="1"/>
</dbReference>
<comment type="catalytic activity">
    <reaction evidence="16">
        <text>[GlcNAc-(1-&gt;4)-Mur2Ac(oyl-L-Ala-gamma-D-Glu-L-Lys-D-Ala-D-Ala)](n)-di-trans,octa-cis-undecaprenyl diphosphate + beta-D-GlcNAc-(1-&gt;4)-Mur2Ac(oyl-L-Ala-gamma-D-Glu-L-Lys-D-Ala-D-Ala)-di-trans,octa-cis-undecaprenyl diphosphate = [GlcNAc-(1-&gt;4)-Mur2Ac(oyl-L-Ala-gamma-D-Glu-L-Lys-D-Ala-D-Ala)](n+1)-di-trans,octa-cis-undecaprenyl diphosphate + di-trans,octa-cis-undecaprenyl diphosphate + H(+)</text>
        <dbReference type="Rhea" id="RHEA:23708"/>
        <dbReference type="Rhea" id="RHEA-COMP:9602"/>
        <dbReference type="Rhea" id="RHEA-COMP:9603"/>
        <dbReference type="ChEBI" id="CHEBI:15378"/>
        <dbReference type="ChEBI" id="CHEBI:58405"/>
        <dbReference type="ChEBI" id="CHEBI:60033"/>
        <dbReference type="ChEBI" id="CHEBI:78435"/>
        <dbReference type="EC" id="2.4.99.28"/>
    </reaction>
</comment>
<evidence type="ECO:0000256" key="7">
    <source>
        <dbReference type="ARBA" id="ARBA00022676"/>
    </source>
</evidence>
<keyword evidence="4" id="KW-1003">Cell membrane</keyword>
<evidence type="ECO:0000256" key="5">
    <source>
        <dbReference type="ARBA" id="ARBA00022645"/>
    </source>
</evidence>
<comment type="caution">
    <text evidence="20">The sequence shown here is derived from an EMBL/GenBank/DDBJ whole genome shotgun (WGS) entry which is preliminary data.</text>
</comment>
<keyword evidence="17" id="KW-1133">Transmembrane helix</keyword>
<organism evidence="20 21">
    <name type="scientific">Candidatus Wolfebacteria bacterium CG03_land_8_20_14_0_80_40_12</name>
    <dbReference type="NCBI Taxonomy" id="1975069"/>
    <lineage>
        <taxon>Bacteria</taxon>
        <taxon>Candidatus Wolfeibacteriota</taxon>
    </lineage>
</organism>
<dbReference type="InterPro" id="IPR023346">
    <property type="entry name" value="Lysozyme-like_dom_sf"/>
</dbReference>
<comment type="similarity">
    <text evidence="3">In the N-terminal section; belongs to the glycosyltransferase 51 family.</text>
</comment>
<dbReference type="EMBL" id="PEVJ01000029">
    <property type="protein sequence ID" value="PIU98468.1"/>
    <property type="molecule type" value="Genomic_DNA"/>
</dbReference>
<keyword evidence="7" id="KW-0328">Glycosyltransferase</keyword>
<dbReference type="InterPro" id="IPR012338">
    <property type="entry name" value="Beta-lactam/transpept-like"/>
</dbReference>
<dbReference type="GO" id="GO:0008955">
    <property type="term" value="F:peptidoglycan glycosyltransferase activity"/>
    <property type="evidence" value="ECO:0007669"/>
    <property type="project" value="UniProtKB-EC"/>
</dbReference>
<dbReference type="GO" id="GO:0071555">
    <property type="term" value="P:cell wall organization"/>
    <property type="evidence" value="ECO:0007669"/>
    <property type="project" value="UniProtKB-KW"/>
</dbReference>
<name>A0A2M7B5R0_9BACT</name>
<evidence type="ECO:0000256" key="1">
    <source>
        <dbReference type="ARBA" id="ARBA00004236"/>
    </source>
</evidence>
<keyword evidence="6" id="KW-0645">Protease</keyword>
<keyword evidence="9" id="KW-0378">Hydrolase</keyword>
<dbReference type="AlphaFoldDB" id="A0A2M7B5R0"/>
<dbReference type="GO" id="GO:0008360">
    <property type="term" value="P:regulation of cell shape"/>
    <property type="evidence" value="ECO:0007669"/>
    <property type="project" value="UniProtKB-KW"/>
</dbReference>
<dbReference type="InterPro" id="IPR001264">
    <property type="entry name" value="Glyco_trans_51"/>
</dbReference>
<dbReference type="FunFam" id="1.10.3810.10:FF:000001">
    <property type="entry name" value="Penicillin-binding protein 1A"/>
    <property type="match status" value="1"/>
</dbReference>
<evidence type="ECO:0000256" key="9">
    <source>
        <dbReference type="ARBA" id="ARBA00022801"/>
    </source>
</evidence>
<evidence type="ECO:0000259" key="19">
    <source>
        <dbReference type="Pfam" id="PF00912"/>
    </source>
</evidence>
<evidence type="ECO:0000256" key="11">
    <source>
        <dbReference type="ARBA" id="ARBA00022984"/>
    </source>
</evidence>